<dbReference type="InterPro" id="IPR017871">
    <property type="entry name" value="ABC_transporter-like_CS"/>
</dbReference>
<evidence type="ECO:0000256" key="2">
    <source>
        <dbReference type="ARBA" id="ARBA00004533"/>
    </source>
</evidence>
<evidence type="ECO:0000256" key="9">
    <source>
        <dbReference type="ARBA" id="ARBA00022967"/>
    </source>
</evidence>
<evidence type="ECO:0000256" key="1">
    <source>
        <dbReference type="ARBA" id="ARBA00004202"/>
    </source>
</evidence>
<dbReference type="GO" id="GO:0005886">
    <property type="term" value="C:plasma membrane"/>
    <property type="evidence" value="ECO:0007669"/>
    <property type="project" value="UniProtKB-SubCell"/>
</dbReference>
<accession>A0A0K8PAJ4</accession>
<dbReference type="InterPro" id="IPR003439">
    <property type="entry name" value="ABC_transporter-like_ATP-bd"/>
</dbReference>
<feature type="domain" description="ABC transporter" evidence="12">
    <location>
        <begin position="274"/>
        <end position="516"/>
    </location>
</feature>
<dbReference type="CDD" id="cd03216">
    <property type="entry name" value="ABC_Carb_Monos_I"/>
    <property type="match status" value="1"/>
</dbReference>
<dbReference type="STRING" id="1678840.ATC1_12207"/>
<dbReference type="PANTHER" id="PTHR43790:SF9">
    <property type="entry name" value="GALACTOFURANOSE TRANSPORTER ATP-BINDING PROTEIN YTFR"/>
    <property type="match status" value="1"/>
</dbReference>
<evidence type="ECO:0000256" key="3">
    <source>
        <dbReference type="ARBA" id="ARBA00022448"/>
    </source>
</evidence>
<keyword evidence="7" id="KW-0547">Nucleotide-binding</keyword>
<evidence type="ECO:0000256" key="6">
    <source>
        <dbReference type="ARBA" id="ARBA00022737"/>
    </source>
</evidence>
<dbReference type="GO" id="GO:0005524">
    <property type="term" value="F:ATP binding"/>
    <property type="evidence" value="ECO:0007669"/>
    <property type="project" value="UniProtKB-KW"/>
</dbReference>
<evidence type="ECO:0000256" key="7">
    <source>
        <dbReference type="ARBA" id="ARBA00022741"/>
    </source>
</evidence>
<evidence type="ECO:0000256" key="5">
    <source>
        <dbReference type="ARBA" id="ARBA00022597"/>
    </source>
</evidence>
<dbReference type="RefSeq" id="WP_082174637.1">
    <property type="nucleotide sequence ID" value="NZ_DF968180.1"/>
</dbReference>
<dbReference type="PROSITE" id="PS50893">
    <property type="entry name" value="ABC_TRANSPORTER_2"/>
    <property type="match status" value="2"/>
</dbReference>
<evidence type="ECO:0000256" key="10">
    <source>
        <dbReference type="ARBA" id="ARBA00023136"/>
    </source>
</evidence>
<dbReference type="SUPFAM" id="SSF52540">
    <property type="entry name" value="P-loop containing nucleoside triphosphate hydrolases"/>
    <property type="match status" value="2"/>
</dbReference>
<gene>
    <name evidence="13" type="ORF">ATC1_12207</name>
</gene>
<keyword evidence="8" id="KW-0067">ATP-binding</keyword>
<evidence type="ECO:0000256" key="11">
    <source>
        <dbReference type="SAM" id="MobiDB-lite"/>
    </source>
</evidence>
<keyword evidence="9" id="KW-1278">Translocase</keyword>
<keyword evidence="6" id="KW-0677">Repeat</keyword>
<protein>
    <submittedName>
        <fullName evidence="13">ABC-type sugar transport system, ATPase component</fullName>
    </submittedName>
</protein>
<dbReference type="AlphaFoldDB" id="A0A0K8PAJ4"/>
<dbReference type="InterPro" id="IPR050107">
    <property type="entry name" value="ABC_carbohydrate_import_ATPase"/>
</dbReference>
<proteinExistence type="predicted"/>
<evidence type="ECO:0000256" key="8">
    <source>
        <dbReference type="ARBA" id="ARBA00022840"/>
    </source>
</evidence>
<dbReference type="CDD" id="cd03215">
    <property type="entry name" value="ABC_Carb_Monos_II"/>
    <property type="match status" value="1"/>
</dbReference>
<keyword evidence="5 13" id="KW-0762">Sugar transport</keyword>
<keyword evidence="4" id="KW-1003">Cell membrane</keyword>
<comment type="subcellular location">
    <subcellularLocation>
        <location evidence="2">Cell inner membrane</location>
    </subcellularLocation>
    <subcellularLocation>
        <location evidence="1">Cell membrane</location>
        <topology evidence="1">Peripheral membrane protein</topology>
    </subcellularLocation>
</comment>
<name>A0A0K8PAJ4_9CHLR</name>
<dbReference type="GO" id="GO:0016887">
    <property type="term" value="F:ATP hydrolysis activity"/>
    <property type="evidence" value="ECO:0007669"/>
    <property type="project" value="InterPro"/>
</dbReference>
<dbReference type="SMART" id="SM00382">
    <property type="entry name" value="AAA"/>
    <property type="match status" value="2"/>
</dbReference>
<feature type="compositionally biased region" description="Polar residues" evidence="11">
    <location>
        <begin position="523"/>
        <end position="535"/>
    </location>
</feature>
<dbReference type="GO" id="GO:0015749">
    <property type="term" value="P:monosaccharide transmembrane transport"/>
    <property type="evidence" value="ECO:0007669"/>
    <property type="project" value="UniProtKB-ARBA"/>
</dbReference>
<dbReference type="PROSITE" id="PS00211">
    <property type="entry name" value="ABC_TRANSPORTER_1"/>
    <property type="match status" value="1"/>
</dbReference>
<evidence type="ECO:0000313" key="13">
    <source>
        <dbReference type="EMBL" id="GAP39673.1"/>
    </source>
</evidence>
<dbReference type="InterPro" id="IPR027417">
    <property type="entry name" value="P-loop_NTPase"/>
</dbReference>
<dbReference type="Pfam" id="PF00005">
    <property type="entry name" value="ABC_tran"/>
    <property type="match status" value="2"/>
</dbReference>
<sequence>MTYVTNSDLNQVSAKLSENQKPPGTLEIRNICKAFPNVIALKNVSLDIRPGEVLAFVGENGAGKSTLLKILNGDYQPDSGTISMDGQQLSFANPLEAHKAGVRVIYQEPEIIPGVDVAENIWVGELPKRFGFLDRKKLNEQVEKSLAEYGFSNVLPIHLMGDQLSAAQRQIVEIMRILKTGVKVLALDEPTSSLSDEEVDRLFTLVRKFRDDGIAIIYVSHRIKEILRLCDRVAILRDGELVAVRPAEELTDRDIVHLMVGRDLSDVFKRNPAMGAQEVLRVENLYSNWHQNINFHIQAGEVVGFAGLVGAGRTELAKVIFGDLKKNSGRVLIEGKEVSIRNANDAISKGIGLAPEDRKREGLILMRSVLENASMAIIKQLTRMHFVNRKKERSIAMDFIEKLNVRTPSLKQEVGKLSGGNQQKVVLARWLAAKPKLLILDEPTRGIDVGAKAEIYHLIDDLANQGLGIMFISSELPEILGLSDRIYVMQNGKITGELIGKEATEESILELAMADQMSDEKNTNPSTTPQEESPL</sequence>
<dbReference type="OrthoDB" id="9771863at2"/>
<reference evidence="13" key="1">
    <citation type="journal article" date="2015" name="Genome Announc.">
        <title>Draft Genome Sequence of Anaerolineae Strain TC1, a Novel Isolate from a Methanogenic Wastewater Treatment System.</title>
        <authorList>
            <person name="Matsuura N."/>
            <person name="Tourlousse D.M."/>
            <person name="Sun L."/>
            <person name="Toyonaga M."/>
            <person name="Kuroda K."/>
            <person name="Ohashi A."/>
            <person name="Cruz R."/>
            <person name="Yamaguchi T."/>
            <person name="Sekiguchi Y."/>
        </authorList>
    </citation>
    <scope>NUCLEOTIDE SEQUENCE [LARGE SCALE GENOMIC DNA]</scope>
    <source>
        <strain evidence="13">TC1</strain>
    </source>
</reference>
<dbReference type="PANTHER" id="PTHR43790">
    <property type="entry name" value="CARBOHYDRATE TRANSPORT ATP-BINDING PROTEIN MG119-RELATED"/>
    <property type="match status" value="1"/>
</dbReference>
<organism evidence="13">
    <name type="scientific">Flexilinea flocculi</name>
    <dbReference type="NCBI Taxonomy" id="1678840"/>
    <lineage>
        <taxon>Bacteria</taxon>
        <taxon>Bacillati</taxon>
        <taxon>Chloroflexota</taxon>
        <taxon>Anaerolineae</taxon>
        <taxon>Anaerolineales</taxon>
        <taxon>Anaerolineaceae</taxon>
        <taxon>Flexilinea</taxon>
    </lineage>
</organism>
<evidence type="ECO:0000256" key="4">
    <source>
        <dbReference type="ARBA" id="ARBA00022475"/>
    </source>
</evidence>
<dbReference type="FunFam" id="3.40.50.300:FF:000126">
    <property type="entry name" value="Galactose/methyl galactoside import ATP-binding protein MglA"/>
    <property type="match status" value="1"/>
</dbReference>
<feature type="region of interest" description="Disordered" evidence="11">
    <location>
        <begin position="515"/>
        <end position="535"/>
    </location>
</feature>
<feature type="domain" description="ABC transporter" evidence="12">
    <location>
        <begin position="26"/>
        <end position="263"/>
    </location>
</feature>
<dbReference type="InterPro" id="IPR003593">
    <property type="entry name" value="AAA+_ATPase"/>
</dbReference>
<evidence type="ECO:0000259" key="12">
    <source>
        <dbReference type="PROSITE" id="PS50893"/>
    </source>
</evidence>
<dbReference type="Proteomes" id="UP000053370">
    <property type="component" value="Unassembled WGS sequence"/>
</dbReference>
<dbReference type="FunFam" id="3.40.50.300:FF:000127">
    <property type="entry name" value="Ribose import ATP-binding protein RbsA"/>
    <property type="match status" value="1"/>
</dbReference>
<keyword evidence="14" id="KW-1185">Reference proteome</keyword>
<keyword evidence="10" id="KW-0472">Membrane</keyword>
<dbReference type="Gene3D" id="3.40.50.300">
    <property type="entry name" value="P-loop containing nucleotide triphosphate hydrolases"/>
    <property type="match status" value="2"/>
</dbReference>
<dbReference type="PATRIC" id="fig|1678840.3.peg.753"/>
<keyword evidence="3" id="KW-0813">Transport</keyword>
<evidence type="ECO:0000313" key="14">
    <source>
        <dbReference type="Proteomes" id="UP000053370"/>
    </source>
</evidence>
<dbReference type="EMBL" id="DF968180">
    <property type="protein sequence ID" value="GAP39673.1"/>
    <property type="molecule type" value="Genomic_DNA"/>
</dbReference>